<accession>A0A9X7J4H4</accession>
<feature type="transmembrane region" description="Helical" evidence="2">
    <location>
        <begin position="173"/>
        <end position="196"/>
    </location>
</feature>
<feature type="transmembrane region" description="Helical" evidence="2">
    <location>
        <begin position="147"/>
        <end position="167"/>
    </location>
</feature>
<evidence type="ECO:0008006" key="5">
    <source>
        <dbReference type="Google" id="ProtNLM"/>
    </source>
</evidence>
<evidence type="ECO:0000313" key="3">
    <source>
        <dbReference type="EMBL" id="PRR73028.1"/>
    </source>
</evidence>
<feature type="transmembrane region" description="Helical" evidence="2">
    <location>
        <begin position="92"/>
        <end position="109"/>
    </location>
</feature>
<proteinExistence type="predicted"/>
<dbReference type="InterPro" id="IPR011672">
    <property type="entry name" value="DUF1614"/>
</dbReference>
<protein>
    <recommendedName>
        <fullName evidence="5">DUF1614 domain-containing protein</fullName>
    </recommendedName>
</protein>
<reference evidence="3 4" key="1">
    <citation type="submission" date="2018-03" db="EMBL/GenBank/DDBJ databases">
        <title>Genome sequence of Moorella stamsii DSM 26217.</title>
        <authorList>
            <person name="Poehlein A."/>
            <person name="Daniel R."/>
        </authorList>
    </citation>
    <scope>NUCLEOTIDE SEQUENCE [LARGE SCALE GENOMIC DNA]</scope>
    <source>
        <strain evidence="4">DSM 26217</strain>
    </source>
</reference>
<dbReference type="AlphaFoldDB" id="A0A9X7J4H4"/>
<keyword evidence="2" id="KW-1133">Transmembrane helix</keyword>
<dbReference type="Proteomes" id="UP000239430">
    <property type="component" value="Unassembled WGS sequence"/>
</dbReference>
<feature type="region of interest" description="Disordered" evidence="1">
    <location>
        <begin position="208"/>
        <end position="248"/>
    </location>
</feature>
<evidence type="ECO:0000313" key="4">
    <source>
        <dbReference type="Proteomes" id="UP000239430"/>
    </source>
</evidence>
<feature type="transmembrane region" description="Helical" evidence="2">
    <location>
        <begin position="36"/>
        <end position="54"/>
    </location>
</feature>
<keyword evidence="2" id="KW-0812">Transmembrane</keyword>
<feature type="compositionally biased region" description="Basic and acidic residues" evidence="1">
    <location>
        <begin position="235"/>
        <end position="248"/>
    </location>
</feature>
<gene>
    <name evidence="3" type="ORF">MOST_15740</name>
</gene>
<evidence type="ECO:0000256" key="1">
    <source>
        <dbReference type="SAM" id="MobiDB-lite"/>
    </source>
</evidence>
<keyword evidence="4" id="KW-1185">Reference proteome</keyword>
<keyword evidence="2" id="KW-0472">Membrane</keyword>
<name>A0A9X7J4H4_9FIRM</name>
<evidence type="ECO:0000256" key="2">
    <source>
        <dbReference type="SAM" id="Phobius"/>
    </source>
</evidence>
<feature type="transmembrane region" description="Helical" evidence="2">
    <location>
        <begin position="115"/>
        <end position="140"/>
    </location>
</feature>
<sequence>MTGYTIGVLLLVIVFGLVYFGLAHRVLDRLYLSDRAALALIVAMIVGSFINIPISSGRVVTSVNVGGGLIPFGLAIYVLYRAGTAREVGRALLGAVITAAVLFGISLVTRGREAWNVYGLSLLDPLYYYPLIAGVVAYLVGRSRRAAFVGAILGVLLLDVVDLFFYLSRGLRGTVAFGGAGIIDVTFMAAVVAVLLAELIGEVRERVQGGPETTGHSRSLLSSLQGPSLKPLTANKHDTKDNGGEQGE</sequence>
<dbReference type="RefSeq" id="WP_054936844.1">
    <property type="nucleotide sequence ID" value="NZ_PVXL01000043.1"/>
</dbReference>
<feature type="compositionally biased region" description="Polar residues" evidence="1">
    <location>
        <begin position="214"/>
        <end position="226"/>
    </location>
</feature>
<dbReference type="EMBL" id="PVXL01000043">
    <property type="protein sequence ID" value="PRR73028.1"/>
    <property type="molecule type" value="Genomic_DNA"/>
</dbReference>
<dbReference type="Pfam" id="PF07758">
    <property type="entry name" value="DUF1614"/>
    <property type="match status" value="1"/>
</dbReference>
<feature type="transmembrane region" description="Helical" evidence="2">
    <location>
        <begin position="6"/>
        <end position="24"/>
    </location>
</feature>
<comment type="caution">
    <text evidence="3">The sequence shown here is derived from an EMBL/GenBank/DDBJ whole genome shotgun (WGS) entry which is preliminary data.</text>
</comment>
<feature type="transmembrane region" description="Helical" evidence="2">
    <location>
        <begin position="60"/>
        <end position="80"/>
    </location>
</feature>
<organism evidence="3 4">
    <name type="scientific">Neomoorella stamsii</name>
    <dbReference type="NCBI Taxonomy" id="1266720"/>
    <lineage>
        <taxon>Bacteria</taxon>
        <taxon>Bacillati</taxon>
        <taxon>Bacillota</taxon>
        <taxon>Clostridia</taxon>
        <taxon>Neomoorellales</taxon>
        <taxon>Neomoorellaceae</taxon>
        <taxon>Neomoorella</taxon>
    </lineage>
</organism>